<dbReference type="SUPFAM" id="SSF81296">
    <property type="entry name" value="E set domains"/>
    <property type="match status" value="1"/>
</dbReference>
<evidence type="ECO:0000313" key="10">
    <source>
        <dbReference type="Proteomes" id="UP000243807"/>
    </source>
</evidence>
<comment type="pathway">
    <text evidence="2">Glycan metabolism; osmoregulated periplasmic glucan (OPG) biosynthesis.</text>
</comment>
<dbReference type="OrthoDB" id="335750at2"/>
<evidence type="ECO:0000256" key="4">
    <source>
        <dbReference type="ARBA" id="ARBA00015376"/>
    </source>
</evidence>
<dbReference type="SUPFAM" id="SSF74650">
    <property type="entry name" value="Galactose mutarotase-like"/>
    <property type="match status" value="1"/>
</dbReference>
<evidence type="ECO:0000259" key="8">
    <source>
        <dbReference type="Pfam" id="PF04349"/>
    </source>
</evidence>
<dbReference type="RefSeq" id="WP_076838324.1">
    <property type="nucleotide sequence ID" value="NZ_CP019434.1"/>
</dbReference>
<dbReference type="PANTHER" id="PTHR30504">
    <property type="entry name" value="GLUCANS BIOSYNTHESIS PROTEIN"/>
    <property type="match status" value="1"/>
</dbReference>
<dbReference type="InterPro" id="IPR014718">
    <property type="entry name" value="GH-type_carb-bd"/>
</dbReference>
<evidence type="ECO:0000256" key="1">
    <source>
        <dbReference type="ARBA" id="ARBA00004418"/>
    </source>
</evidence>
<dbReference type="PANTHER" id="PTHR30504:SF4">
    <property type="entry name" value="GLUCANS BIOSYNTHESIS PROTEIN G"/>
    <property type="match status" value="1"/>
</dbReference>
<organism evidence="9 10">
    <name type="scientific">Acidihalobacter ferrooxydans</name>
    <dbReference type="NCBI Taxonomy" id="1765967"/>
    <lineage>
        <taxon>Bacteria</taxon>
        <taxon>Pseudomonadati</taxon>
        <taxon>Pseudomonadota</taxon>
        <taxon>Gammaproteobacteria</taxon>
        <taxon>Chromatiales</taxon>
        <taxon>Ectothiorhodospiraceae</taxon>
        <taxon>Acidihalobacter</taxon>
    </lineage>
</organism>
<dbReference type="GO" id="GO:0003824">
    <property type="term" value="F:catalytic activity"/>
    <property type="evidence" value="ECO:0007669"/>
    <property type="project" value="InterPro"/>
</dbReference>
<keyword evidence="5 7" id="KW-0732">Signal</keyword>
<keyword evidence="6" id="KW-0574">Periplasm</keyword>
<keyword evidence="10" id="KW-1185">Reference proteome</keyword>
<reference evidence="9 10" key="1">
    <citation type="submission" date="2017-01" db="EMBL/GenBank/DDBJ databases">
        <title>Draft sequence of Acidihalobacter ferrooxidans strain DSM 14175 (strain V8).</title>
        <authorList>
            <person name="Khaleque H.N."/>
            <person name="Ramsay J.P."/>
            <person name="Murphy R.J.T."/>
            <person name="Kaksonen A.H."/>
            <person name="Boxall N.J."/>
            <person name="Watkin E.L.J."/>
        </authorList>
    </citation>
    <scope>NUCLEOTIDE SEQUENCE [LARGE SCALE GENOMIC DNA]</scope>
    <source>
        <strain evidence="9 10">V8</strain>
    </source>
</reference>
<proteinExistence type="inferred from homology"/>
<evidence type="ECO:0000256" key="3">
    <source>
        <dbReference type="ARBA" id="ARBA00009284"/>
    </source>
</evidence>
<feature type="chain" id="PRO_5012840109" description="Glucans biosynthesis protein G" evidence="7">
    <location>
        <begin position="26"/>
        <end position="515"/>
    </location>
</feature>
<dbReference type="STRING" id="1765967.BW247_03745"/>
<dbReference type="EMBL" id="CP019434">
    <property type="protein sequence ID" value="APZ44535.1"/>
    <property type="molecule type" value="Genomic_DNA"/>
</dbReference>
<comment type="similarity">
    <text evidence="3">Belongs to the OpgD/OpgG family.</text>
</comment>
<evidence type="ECO:0000256" key="6">
    <source>
        <dbReference type="ARBA" id="ARBA00022764"/>
    </source>
</evidence>
<evidence type="ECO:0000256" key="2">
    <source>
        <dbReference type="ARBA" id="ARBA00005001"/>
    </source>
</evidence>
<dbReference type="GO" id="GO:0030246">
    <property type="term" value="F:carbohydrate binding"/>
    <property type="evidence" value="ECO:0007669"/>
    <property type="project" value="InterPro"/>
</dbReference>
<dbReference type="InterPro" id="IPR014756">
    <property type="entry name" value="Ig_E-set"/>
</dbReference>
<evidence type="ECO:0000313" key="9">
    <source>
        <dbReference type="EMBL" id="APZ44535.1"/>
    </source>
</evidence>
<dbReference type="AlphaFoldDB" id="A0A1P8UL48"/>
<dbReference type="Proteomes" id="UP000243807">
    <property type="component" value="Chromosome"/>
</dbReference>
<dbReference type="InterPro" id="IPR014438">
    <property type="entry name" value="Glucan_biosyn_MdoG/MdoD"/>
</dbReference>
<feature type="signal peptide" evidence="7">
    <location>
        <begin position="1"/>
        <end position="25"/>
    </location>
</feature>
<comment type="subcellular location">
    <subcellularLocation>
        <location evidence="1">Periplasm</location>
    </subcellularLocation>
</comment>
<dbReference type="FunFam" id="2.70.98.10:FF:000001">
    <property type="entry name" value="Glucans biosynthesis protein G"/>
    <property type="match status" value="1"/>
</dbReference>
<dbReference type="UniPathway" id="UPA00637"/>
<dbReference type="Gene3D" id="2.60.40.10">
    <property type="entry name" value="Immunoglobulins"/>
    <property type="match status" value="1"/>
</dbReference>
<feature type="domain" description="Glucan biosynthesis periplasmic MdoG C-terminal" evidence="8">
    <location>
        <begin position="30"/>
        <end position="506"/>
    </location>
</feature>
<dbReference type="GO" id="GO:0051274">
    <property type="term" value="P:beta-glucan biosynthetic process"/>
    <property type="evidence" value="ECO:0007669"/>
    <property type="project" value="TreeGrafter"/>
</dbReference>
<dbReference type="InterPro" id="IPR013783">
    <property type="entry name" value="Ig-like_fold"/>
</dbReference>
<dbReference type="Gene3D" id="2.70.98.10">
    <property type="match status" value="1"/>
</dbReference>
<dbReference type="PIRSF" id="PIRSF006281">
    <property type="entry name" value="MdoG"/>
    <property type="match status" value="1"/>
</dbReference>
<dbReference type="InterPro" id="IPR007444">
    <property type="entry name" value="Glucan_biosyn_MdoG_C"/>
</dbReference>
<gene>
    <name evidence="9" type="ORF">BW247_03745</name>
</gene>
<accession>A0A1P8UL48</accession>
<evidence type="ECO:0000256" key="5">
    <source>
        <dbReference type="ARBA" id="ARBA00022729"/>
    </source>
</evidence>
<dbReference type="InterPro" id="IPR011013">
    <property type="entry name" value="Gal_mutarotase_sf_dom"/>
</dbReference>
<name>A0A1P8UL48_9GAMM</name>
<dbReference type="KEGG" id="afy:BW247_03745"/>
<dbReference type="Pfam" id="PF04349">
    <property type="entry name" value="MdoG"/>
    <property type="match status" value="1"/>
</dbReference>
<sequence length="515" mass="56224">MLPHKALRIMIGLALVLGAASPALAVAAGFGFDQVVAKAKALAKQPYQAPHAVPKFLRELNYSTYQQIRFKPKRALWRPSGSDFQVMLVPPGLFYKHAVKINVVDAQGVHALAFDKSDFDYPSKALAKKIPANLGYAGFKLTYPLDGTGIANQFLVFAGASYFRGVGKGNTFGLSERGIAVDTGLPIGEQFPNFTEYWLVRPRPDAKAMTLYALLDGKSVTGAYRFIIRPGAPTRIQVKVELFTRHSIAQLGIAPLTSMFFYGANTPRPAGEWRPQVHDSDGLLIHNGTGEWLWRPLINPRALKLDYFDTNNVRGFGLLQRVTAFGQYEDAYALYQSRPSAWVTPDGNWGKGHVVLVEIPTPNETNDNIVAFWMPGHAVKGGEHLKFAYGIAIGGPRVPHEPMAHTVQTFVGNGDIIGGGDVKGAYRFVVDFSGGSLGKLPVDAKVKGIVTGLDGTDVLEHTVQYLPQTKQWRLSILARPASGKPTALRAFLHQGKNTLSETWTYSLPSKNKIGG</sequence>
<protein>
    <recommendedName>
        <fullName evidence="4">Glucans biosynthesis protein G</fullName>
    </recommendedName>
</protein>
<evidence type="ECO:0000256" key="7">
    <source>
        <dbReference type="SAM" id="SignalP"/>
    </source>
</evidence>
<dbReference type="GO" id="GO:0030288">
    <property type="term" value="C:outer membrane-bounded periplasmic space"/>
    <property type="evidence" value="ECO:0007669"/>
    <property type="project" value="TreeGrafter"/>
</dbReference>